<comment type="caution">
    <text evidence="1">The sequence shown here is derived from an EMBL/GenBank/DDBJ whole genome shotgun (WGS) entry which is preliminary data.</text>
</comment>
<organism evidence="1 3">
    <name type="scientific">Porites evermanni</name>
    <dbReference type="NCBI Taxonomy" id="104178"/>
    <lineage>
        <taxon>Eukaryota</taxon>
        <taxon>Metazoa</taxon>
        <taxon>Cnidaria</taxon>
        <taxon>Anthozoa</taxon>
        <taxon>Hexacorallia</taxon>
        <taxon>Scleractinia</taxon>
        <taxon>Fungiina</taxon>
        <taxon>Poritidae</taxon>
        <taxon>Porites</taxon>
    </lineage>
</organism>
<dbReference type="EMBL" id="CALNXI010002682">
    <property type="protein sequence ID" value="CAH3189957.1"/>
    <property type="molecule type" value="Genomic_DNA"/>
</dbReference>
<accession>A0ABN8SHT3</accession>
<reference evidence="1 3" key="1">
    <citation type="submission" date="2022-05" db="EMBL/GenBank/DDBJ databases">
        <authorList>
            <consortium name="Genoscope - CEA"/>
            <person name="William W."/>
        </authorList>
    </citation>
    <scope>NUCLEOTIDE SEQUENCE [LARGE SCALE GENOMIC DNA]</scope>
</reference>
<dbReference type="EMBL" id="CALNXI010002832">
    <property type="protein sequence ID" value="CAH3190997.1"/>
    <property type="molecule type" value="Genomic_DNA"/>
</dbReference>
<keyword evidence="3" id="KW-1185">Reference proteome</keyword>
<evidence type="ECO:0000313" key="1">
    <source>
        <dbReference type="EMBL" id="CAH3189957.1"/>
    </source>
</evidence>
<dbReference type="Proteomes" id="UP001159427">
    <property type="component" value="Unassembled WGS sequence"/>
</dbReference>
<protein>
    <submittedName>
        <fullName evidence="1">Uncharacterized protein</fullName>
    </submittedName>
</protein>
<feature type="non-terminal residue" evidence="1">
    <location>
        <position position="102"/>
    </location>
</feature>
<sequence>MQNVSRQQFDDAKNSYHVPLSEFHADEWKKEVTSHAQDSPKHRTCFPSKITAEKAKLTSRVQKYHEERECDEHPSTSTQCTLSEIIKGNFPWGNNERGSIVL</sequence>
<proteinExistence type="predicted"/>
<evidence type="ECO:0000313" key="3">
    <source>
        <dbReference type="Proteomes" id="UP001159427"/>
    </source>
</evidence>
<evidence type="ECO:0000313" key="2">
    <source>
        <dbReference type="EMBL" id="CAH3190997.1"/>
    </source>
</evidence>
<name>A0ABN8SHT3_9CNID</name>
<gene>
    <name evidence="1" type="ORF">PEVE_00019931</name>
    <name evidence="2" type="ORF">PEVE_00021162</name>
</gene>